<comment type="caution">
    <text evidence="1">The sequence shown here is derived from an EMBL/GenBank/DDBJ whole genome shotgun (WGS) entry which is preliminary data.</text>
</comment>
<dbReference type="SUPFAM" id="SSF82784">
    <property type="entry name" value="OsmC-like"/>
    <property type="match status" value="1"/>
</dbReference>
<sequence>MGQMRTITAHFDNSRRYFENAIGKEFDFTQSTGPYEYLLGALSGCFYLTMLSIKHSVRWSSVDIAVEGTKRDSIPTMLEKTVLKITATAVTDKAEFESLATKAAEECSIFNTIKAVSEMEWTIEYKD</sequence>
<dbReference type="InterPro" id="IPR015946">
    <property type="entry name" value="KH_dom-like_a/b"/>
</dbReference>
<organism evidence="1 2">
    <name type="scientific">Candidatus Ornithospirochaeta stercoripullorum</name>
    <dbReference type="NCBI Taxonomy" id="2840899"/>
    <lineage>
        <taxon>Bacteria</taxon>
        <taxon>Pseudomonadati</taxon>
        <taxon>Spirochaetota</taxon>
        <taxon>Spirochaetia</taxon>
        <taxon>Spirochaetales</taxon>
        <taxon>Spirochaetaceae</taxon>
        <taxon>Spirochaetaceae incertae sedis</taxon>
        <taxon>Candidatus Ornithospirochaeta</taxon>
    </lineage>
</organism>
<dbReference type="EMBL" id="JADIMT010000033">
    <property type="protein sequence ID" value="MBO8435767.1"/>
    <property type="molecule type" value="Genomic_DNA"/>
</dbReference>
<proteinExistence type="predicted"/>
<dbReference type="Gene3D" id="3.30.300.20">
    <property type="match status" value="1"/>
</dbReference>
<evidence type="ECO:0000313" key="2">
    <source>
        <dbReference type="Proteomes" id="UP000823615"/>
    </source>
</evidence>
<dbReference type="InterPro" id="IPR003718">
    <property type="entry name" value="OsmC/Ohr_fam"/>
</dbReference>
<dbReference type="Pfam" id="PF02566">
    <property type="entry name" value="OsmC"/>
    <property type="match status" value="1"/>
</dbReference>
<reference evidence="1" key="1">
    <citation type="submission" date="2020-10" db="EMBL/GenBank/DDBJ databases">
        <authorList>
            <person name="Gilroy R."/>
        </authorList>
    </citation>
    <scope>NUCLEOTIDE SEQUENCE</scope>
    <source>
        <strain evidence="1">7293</strain>
    </source>
</reference>
<name>A0A9D9DX09_9SPIO</name>
<gene>
    <name evidence="1" type="ORF">IAA97_02150</name>
</gene>
<dbReference type="AlphaFoldDB" id="A0A9D9DX09"/>
<protein>
    <submittedName>
        <fullName evidence="1">OsmC family protein</fullName>
    </submittedName>
</protein>
<dbReference type="InterPro" id="IPR036102">
    <property type="entry name" value="OsmC/Ohrsf"/>
</dbReference>
<dbReference type="Proteomes" id="UP000823615">
    <property type="component" value="Unassembled WGS sequence"/>
</dbReference>
<accession>A0A9D9DX09</accession>
<evidence type="ECO:0000313" key="1">
    <source>
        <dbReference type="EMBL" id="MBO8435767.1"/>
    </source>
</evidence>
<reference evidence="1" key="2">
    <citation type="journal article" date="2021" name="PeerJ">
        <title>Extensive microbial diversity within the chicken gut microbiome revealed by metagenomics and culture.</title>
        <authorList>
            <person name="Gilroy R."/>
            <person name="Ravi A."/>
            <person name="Getino M."/>
            <person name="Pursley I."/>
            <person name="Horton D.L."/>
            <person name="Alikhan N.F."/>
            <person name="Baker D."/>
            <person name="Gharbi K."/>
            <person name="Hall N."/>
            <person name="Watson M."/>
            <person name="Adriaenssens E.M."/>
            <person name="Foster-Nyarko E."/>
            <person name="Jarju S."/>
            <person name="Secka A."/>
            <person name="Antonio M."/>
            <person name="Oren A."/>
            <person name="Chaudhuri R.R."/>
            <person name="La Ragione R."/>
            <person name="Hildebrand F."/>
            <person name="Pallen M.J."/>
        </authorList>
    </citation>
    <scope>NUCLEOTIDE SEQUENCE</scope>
    <source>
        <strain evidence="1">7293</strain>
    </source>
</reference>